<evidence type="ECO:0000313" key="3">
    <source>
        <dbReference type="Proteomes" id="UP000199514"/>
    </source>
</evidence>
<dbReference type="CDD" id="cd00093">
    <property type="entry name" value="HTH_XRE"/>
    <property type="match status" value="1"/>
</dbReference>
<protein>
    <submittedName>
        <fullName evidence="2">Helix-turn-helix</fullName>
    </submittedName>
</protein>
<dbReference type="Gene3D" id="1.10.260.40">
    <property type="entry name" value="lambda repressor-like DNA-binding domains"/>
    <property type="match status" value="1"/>
</dbReference>
<dbReference type="InterPro" id="IPR010982">
    <property type="entry name" value="Lambda_DNA-bd_dom_sf"/>
</dbReference>
<dbReference type="AlphaFoldDB" id="A0A1I1KFM4"/>
<proteinExistence type="predicted"/>
<sequence length="54" mass="6350">MQLGNNIKKIRELHNLTQEYMAGRLGISQAAYSKIENNELKMNQEKLLKCWKQT</sequence>
<dbReference type="STRING" id="927664.SAMN05421780_10740"/>
<dbReference type="Proteomes" id="UP000199514">
    <property type="component" value="Unassembled WGS sequence"/>
</dbReference>
<dbReference type="InterPro" id="IPR001387">
    <property type="entry name" value="Cro/C1-type_HTH"/>
</dbReference>
<dbReference type="GO" id="GO:0003677">
    <property type="term" value="F:DNA binding"/>
    <property type="evidence" value="ECO:0007669"/>
    <property type="project" value="InterPro"/>
</dbReference>
<dbReference type="SMART" id="SM00530">
    <property type="entry name" value="HTH_XRE"/>
    <property type="match status" value="1"/>
</dbReference>
<evidence type="ECO:0000313" key="2">
    <source>
        <dbReference type="EMBL" id="SFC59616.1"/>
    </source>
</evidence>
<dbReference type="SUPFAM" id="SSF47413">
    <property type="entry name" value="lambda repressor-like DNA-binding domains"/>
    <property type="match status" value="1"/>
</dbReference>
<name>A0A1I1KFM4_9BACT</name>
<dbReference type="PROSITE" id="PS50943">
    <property type="entry name" value="HTH_CROC1"/>
    <property type="match status" value="1"/>
</dbReference>
<keyword evidence="3" id="KW-1185">Reference proteome</keyword>
<evidence type="ECO:0000259" key="1">
    <source>
        <dbReference type="PROSITE" id="PS50943"/>
    </source>
</evidence>
<feature type="domain" description="HTH cro/C1-type" evidence="1">
    <location>
        <begin position="7"/>
        <end position="49"/>
    </location>
</feature>
<dbReference type="RefSeq" id="WP_221405394.1">
    <property type="nucleotide sequence ID" value="NZ_FOLE01000007.1"/>
</dbReference>
<dbReference type="EMBL" id="FOLE01000007">
    <property type="protein sequence ID" value="SFC59616.1"/>
    <property type="molecule type" value="Genomic_DNA"/>
</dbReference>
<dbReference type="Pfam" id="PF01381">
    <property type="entry name" value="HTH_3"/>
    <property type="match status" value="1"/>
</dbReference>
<organism evidence="2 3">
    <name type="scientific">Flexibacter flexilis DSM 6793</name>
    <dbReference type="NCBI Taxonomy" id="927664"/>
    <lineage>
        <taxon>Bacteria</taxon>
        <taxon>Pseudomonadati</taxon>
        <taxon>Bacteroidota</taxon>
        <taxon>Cytophagia</taxon>
        <taxon>Cytophagales</taxon>
        <taxon>Flexibacteraceae</taxon>
        <taxon>Flexibacter</taxon>
    </lineage>
</organism>
<accession>A0A1I1KFM4</accession>
<gene>
    <name evidence="2" type="ORF">SAMN05421780_10740</name>
</gene>
<reference evidence="2 3" key="1">
    <citation type="submission" date="2016-10" db="EMBL/GenBank/DDBJ databases">
        <authorList>
            <person name="de Groot N.N."/>
        </authorList>
    </citation>
    <scope>NUCLEOTIDE SEQUENCE [LARGE SCALE GENOMIC DNA]</scope>
    <source>
        <strain evidence="2 3">DSM 6793</strain>
    </source>
</reference>